<dbReference type="NCBIfam" id="TIGR01060">
    <property type="entry name" value="eno"/>
    <property type="match status" value="1"/>
</dbReference>
<gene>
    <name evidence="11" type="primary">eno</name>
    <name evidence="17" type="ORF">C7B64_17215</name>
</gene>
<dbReference type="InterPro" id="IPR020811">
    <property type="entry name" value="Enolase_N"/>
</dbReference>
<dbReference type="InterPro" id="IPR000941">
    <property type="entry name" value="Enolase"/>
</dbReference>
<dbReference type="InterPro" id="IPR029017">
    <property type="entry name" value="Enolase-like_N"/>
</dbReference>
<evidence type="ECO:0000256" key="5">
    <source>
        <dbReference type="ARBA" id="ARBA00022490"/>
    </source>
</evidence>
<evidence type="ECO:0000256" key="6">
    <source>
        <dbReference type="ARBA" id="ARBA00022525"/>
    </source>
</evidence>
<evidence type="ECO:0000256" key="9">
    <source>
        <dbReference type="ARBA" id="ARBA00023152"/>
    </source>
</evidence>
<dbReference type="SFLD" id="SFLDF00002">
    <property type="entry name" value="enolase"/>
    <property type="match status" value="1"/>
</dbReference>
<dbReference type="SFLD" id="SFLDS00001">
    <property type="entry name" value="Enolase"/>
    <property type="match status" value="1"/>
</dbReference>
<evidence type="ECO:0000259" key="16">
    <source>
        <dbReference type="SMART" id="SM01193"/>
    </source>
</evidence>
<feature type="binding site" evidence="13">
    <location>
        <position position="312"/>
    </location>
    <ligand>
        <name>substrate</name>
    </ligand>
</feature>
<evidence type="ECO:0000256" key="10">
    <source>
        <dbReference type="ARBA" id="ARBA00023239"/>
    </source>
</evidence>
<keyword evidence="6 11" id="KW-0964">Secreted</keyword>
<comment type="cofactor">
    <cofactor evidence="14">
        <name>Mg(2+)</name>
        <dbReference type="ChEBI" id="CHEBI:18420"/>
    </cofactor>
    <text evidence="14">Mg(2+) is required for catalysis and for stabilizing the dimer.</text>
</comment>
<dbReference type="InterPro" id="IPR020809">
    <property type="entry name" value="Enolase_CS"/>
</dbReference>
<dbReference type="UniPathway" id="UPA00109">
    <property type="reaction ID" value="UER00187"/>
</dbReference>
<keyword evidence="8 11" id="KW-0460">Magnesium</keyword>
<dbReference type="InterPro" id="IPR020810">
    <property type="entry name" value="Enolase_C"/>
</dbReference>
<feature type="binding site" evidence="11">
    <location>
        <position position="388"/>
    </location>
    <ligand>
        <name>(2R)-2-phosphoglycerate</name>
        <dbReference type="ChEBI" id="CHEBI:58289"/>
    </ligand>
</feature>
<comment type="cofactor">
    <cofactor evidence="11">
        <name>Mg(2+)</name>
        <dbReference type="ChEBI" id="CHEBI:18420"/>
    </cofactor>
    <text evidence="11">Binds a second Mg(2+) ion via substrate during catalysis.</text>
</comment>
<dbReference type="GO" id="GO:0005576">
    <property type="term" value="C:extracellular region"/>
    <property type="evidence" value="ECO:0007669"/>
    <property type="project" value="UniProtKB-SubCell"/>
</dbReference>
<dbReference type="InterPro" id="IPR036849">
    <property type="entry name" value="Enolase-like_C_sf"/>
</dbReference>
<keyword evidence="18" id="KW-1185">Reference proteome</keyword>
<dbReference type="Gene3D" id="3.20.20.120">
    <property type="entry name" value="Enolase-like C-terminal domain"/>
    <property type="match status" value="1"/>
</dbReference>
<dbReference type="GO" id="GO:0004634">
    <property type="term" value="F:phosphopyruvate hydratase activity"/>
    <property type="evidence" value="ECO:0007669"/>
    <property type="project" value="UniProtKB-UniRule"/>
</dbReference>
<sequence>MLDTAIEEIEAREILDSRGRPTVEAEVYLANGVVGVAQVPSGASTGSFEAHELRDGDKSRYGGKGVLKAVENITEKIAPDLFDVDALNQIEVDRAMISLDGSPNKSNLGANAILAVSLATAKAAAASVELPLYRYLGGPLANLLPVPLMNVINGGAHAANNVDFQEFMIVPIGAPSFREALRWGAEVFATLSQVLDQKGLLTGVGDEGGFAPNLESNQVALDLLVDAIAKAGYEPGKQVALALDVAASEFYKNGQYTYDGVAHTPAELVDYLADLASKYPIVSIEDGLHEDDWATWQLLTQKIGKKVQLVGDDLFVTNVTRLQRGIDEQAGNAILIKLNQIGTLTETLETIDLGTRNGFRCVISHRSGETEDTTIADLAVATRAGQIKTGSLCRSERVAKYNRLLRIEDELGDRALYAGTSGLGLRS</sequence>
<feature type="binding site" evidence="11 14">
    <location>
        <position position="285"/>
    </location>
    <ligand>
        <name>Mg(2+)</name>
        <dbReference type="ChEBI" id="CHEBI:18420"/>
    </ligand>
</feature>
<feature type="binding site" evidence="11">
    <location>
        <position position="367"/>
    </location>
    <ligand>
        <name>(2R)-2-phosphoglycerate</name>
        <dbReference type="ChEBI" id="CHEBI:58289"/>
    </ligand>
</feature>
<evidence type="ECO:0000256" key="11">
    <source>
        <dbReference type="HAMAP-Rule" id="MF_00318"/>
    </source>
</evidence>
<keyword evidence="17" id="KW-0670">Pyruvate</keyword>
<comment type="function">
    <text evidence="11">Catalyzes the reversible conversion of 2-phosphoglycerate (2-PG) into phosphoenolpyruvate (PEP). It is essential for the degradation of carbohydrates via glycolysis.</text>
</comment>
<evidence type="ECO:0000256" key="13">
    <source>
        <dbReference type="PIRSR" id="PIRSR001400-2"/>
    </source>
</evidence>
<feature type="binding site" evidence="11">
    <location>
        <position position="366"/>
    </location>
    <ligand>
        <name>(2R)-2-phosphoglycerate</name>
        <dbReference type="ChEBI" id="CHEBI:58289"/>
    </ligand>
</feature>
<feature type="binding site" evidence="11 14">
    <location>
        <position position="244"/>
    </location>
    <ligand>
        <name>Mg(2+)</name>
        <dbReference type="ChEBI" id="CHEBI:18420"/>
    </ligand>
</feature>
<comment type="pathway">
    <text evidence="1 11">Carbohydrate degradation; glycolysis; pyruvate from D-glyceraldehyde 3-phosphate: step 4/5.</text>
</comment>
<dbReference type="PANTHER" id="PTHR11902:SF1">
    <property type="entry name" value="ENOLASE"/>
    <property type="match status" value="1"/>
</dbReference>
<dbReference type="GO" id="GO:0000287">
    <property type="term" value="F:magnesium ion binding"/>
    <property type="evidence" value="ECO:0007669"/>
    <property type="project" value="UniProtKB-UniRule"/>
</dbReference>
<comment type="subcellular location">
    <subcellularLocation>
        <location evidence="11">Cytoplasm</location>
    </subcellularLocation>
    <subcellularLocation>
        <location evidence="11">Secreted</location>
    </subcellularLocation>
    <subcellularLocation>
        <location evidence="11">Cell surface</location>
    </subcellularLocation>
    <text evidence="11">Fractions of enolase are present in both the cytoplasm and on the cell surface.</text>
</comment>
<feature type="binding site" evidence="13">
    <location>
        <position position="388"/>
    </location>
    <ligand>
        <name>substrate</name>
    </ligand>
</feature>
<feature type="binding site" evidence="13">
    <location>
        <position position="166"/>
    </location>
    <ligand>
        <name>substrate</name>
    </ligand>
</feature>
<dbReference type="FunFam" id="3.30.390.10:FF:000001">
    <property type="entry name" value="Enolase"/>
    <property type="match status" value="1"/>
</dbReference>
<keyword evidence="9 11" id="KW-0324">Glycolysis</keyword>
<dbReference type="GO" id="GO:0009986">
    <property type="term" value="C:cell surface"/>
    <property type="evidence" value="ECO:0007669"/>
    <property type="project" value="UniProtKB-SubCell"/>
</dbReference>
<dbReference type="SUPFAM" id="SSF54826">
    <property type="entry name" value="Enolase N-terminal domain-like"/>
    <property type="match status" value="1"/>
</dbReference>
<dbReference type="GO" id="GO:0000015">
    <property type="term" value="C:phosphopyruvate hydratase complex"/>
    <property type="evidence" value="ECO:0007669"/>
    <property type="project" value="InterPro"/>
</dbReference>
<dbReference type="SMART" id="SM01193">
    <property type="entry name" value="Enolase_N"/>
    <property type="match status" value="1"/>
</dbReference>
<evidence type="ECO:0000313" key="17">
    <source>
        <dbReference type="EMBL" id="PSB01650.1"/>
    </source>
</evidence>
<evidence type="ECO:0000256" key="14">
    <source>
        <dbReference type="PIRSR" id="PIRSR001400-3"/>
    </source>
</evidence>
<name>A0A2T1C048_9CYAN</name>
<feature type="binding site" evidence="11">
    <location>
        <position position="337"/>
    </location>
    <ligand>
        <name>(2R)-2-phosphoglycerate</name>
        <dbReference type="ChEBI" id="CHEBI:58289"/>
    </ligand>
</feature>
<evidence type="ECO:0000256" key="8">
    <source>
        <dbReference type="ARBA" id="ARBA00022842"/>
    </source>
</evidence>
<evidence type="ECO:0000313" key="18">
    <source>
        <dbReference type="Proteomes" id="UP000238762"/>
    </source>
</evidence>
<evidence type="ECO:0000256" key="7">
    <source>
        <dbReference type="ARBA" id="ARBA00022723"/>
    </source>
</evidence>
<dbReference type="Pfam" id="PF00113">
    <property type="entry name" value="Enolase_C"/>
    <property type="match status" value="1"/>
</dbReference>
<dbReference type="GO" id="GO:0006096">
    <property type="term" value="P:glycolytic process"/>
    <property type="evidence" value="ECO:0007669"/>
    <property type="project" value="UniProtKB-UniRule"/>
</dbReference>
<dbReference type="Pfam" id="PF03952">
    <property type="entry name" value="Enolase_N"/>
    <property type="match status" value="1"/>
</dbReference>
<dbReference type="CDD" id="cd03313">
    <property type="entry name" value="enolase"/>
    <property type="match status" value="1"/>
</dbReference>
<evidence type="ECO:0000256" key="1">
    <source>
        <dbReference type="ARBA" id="ARBA00005031"/>
    </source>
</evidence>
<dbReference type="Proteomes" id="UP000238762">
    <property type="component" value="Unassembled WGS sequence"/>
</dbReference>
<dbReference type="EC" id="4.2.1.11" evidence="3 11"/>
<protein>
    <recommendedName>
        <fullName evidence="4 11">Enolase</fullName>
        <ecNumber evidence="3 11">4.2.1.11</ecNumber>
    </recommendedName>
    <alternativeName>
        <fullName evidence="11">2-phospho-D-glycerate hydro-lyase</fullName>
    </alternativeName>
    <alternativeName>
        <fullName evidence="11">2-phosphoglycerate dehydratase</fullName>
    </alternativeName>
</protein>
<evidence type="ECO:0000256" key="12">
    <source>
        <dbReference type="PIRSR" id="PIRSR001400-1"/>
    </source>
</evidence>
<keyword evidence="5 11" id="KW-0963">Cytoplasm</keyword>
<dbReference type="Gene3D" id="3.30.390.10">
    <property type="entry name" value="Enolase-like, N-terminal domain"/>
    <property type="match status" value="1"/>
</dbReference>
<dbReference type="PRINTS" id="PR00148">
    <property type="entry name" value="ENOLASE"/>
</dbReference>
<reference evidence="17 18" key="1">
    <citation type="submission" date="2018-02" db="EMBL/GenBank/DDBJ databases">
        <authorList>
            <person name="Cohen D.B."/>
            <person name="Kent A.D."/>
        </authorList>
    </citation>
    <scope>NUCLEOTIDE SEQUENCE [LARGE SCALE GENOMIC DNA]</scope>
    <source>
        <strain evidence="17 18">CCAP 1448/3</strain>
    </source>
</reference>
<dbReference type="FunFam" id="3.20.20.120:FF:000001">
    <property type="entry name" value="Enolase"/>
    <property type="match status" value="1"/>
</dbReference>
<feature type="domain" description="Enolase N-terminal" evidence="16">
    <location>
        <begin position="6"/>
        <end position="136"/>
    </location>
</feature>
<feature type="binding site" evidence="13">
    <location>
        <position position="285"/>
    </location>
    <ligand>
        <name>substrate</name>
    </ligand>
</feature>
<dbReference type="PANTHER" id="PTHR11902">
    <property type="entry name" value="ENOLASE"/>
    <property type="match status" value="1"/>
</dbReference>
<evidence type="ECO:0000256" key="4">
    <source>
        <dbReference type="ARBA" id="ARBA00017068"/>
    </source>
</evidence>
<evidence type="ECO:0000259" key="15">
    <source>
        <dbReference type="SMART" id="SM01192"/>
    </source>
</evidence>
<keyword evidence="7 11" id="KW-0479">Metal-binding</keyword>
<comment type="catalytic activity">
    <reaction evidence="11">
        <text>(2R)-2-phosphoglycerate = phosphoenolpyruvate + H2O</text>
        <dbReference type="Rhea" id="RHEA:10164"/>
        <dbReference type="ChEBI" id="CHEBI:15377"/>
        <dbReference type="ChEBI" id="CHEBI:58289"/>
        <dbReference type="ChEBI" id="CHEBI:58702"/>
        <dbReference type="EC" id="4.2.1.11"/>
    </reaction>
</comment>
<comment type="similarity">
    <text evidence="2 11">Belongs to the enolase family.</text>
</comment>
<dbReference type="EMBL" id="PVWJ01000095">
    <property type="protein sequence ID" value="PSB01650.1"/>
    <property type="molecule type" value="Genomic_DNA"/>
</dbReference>
<reference evidence="17 18" key="2">
    <citation type="submission" date="2018-03" db="EMBL/GenBank/DDBJ databases">
        <title>The ancient ancestry and fast evolution of plastids.</title>
        <authorList>
            <person name="Moore K.R."/>
            <person name="Magnabosco C."/>
            <person name="Momper L."/>
            <person name="Gold D.A."/>
            <person name="Bosak T."/>
            <person name="Fournier G.P."/>
        </authorList>
    </citation>
    <scope>NUCLEOTIDE SEQUENCE [LARGE SCALE GENOMIC DNA]</scope>
    <source>
        <strain evidence="17 18">CCAP 1448/3</strain>
    </source>
</reference>
<feature type="active site" description="Proton acceptor" evidence="11 12">
    <location>
        <position position="337"/>
    </location>
</feature>
<feature type="active site" description="Proton donor" evidence="11 12">
    <location>
        <position position="207"/>
    </location>
</feature>
<evidence type="ECO:0000256" key="2">
    <source>
        <dbReference type="ARBA" id="ARBA00009604"/>
    </source>
</evidence>
<comment type="caution">
    <text evidence="17">The sequence shown here is derived from an EMBL/GenBank/DDBJ whole genome shotgun (WGS) entry which is preliminary data.</text>
</comment>
<dbReference type="PIRSF" id="PIRSF001400">
    <property type="entry name" value="Enolase"/>
    <property type="match status" value="1"/>
</dbReference>
<dbReference type="OrthoDB" id="9804716at2"/>
<dbReference type="HAMAP" id="MF_00318">
    <property type="entry name" value="Enolase"/>
    <property type="match status" value="1"/>
</dbReference>
<proteinExistence type="inferred from homology"/>
<feature type="binding site" evidence="13">
    <location>
        <begin position="364"/>
        <end position="367"/>
    </location>
    <ligand>
        <name>substrate</name>
    </ligand>
</feature>
<evidence type="ECO:0000256" key="3">
    <source>
        <dbReference type="ARBA" id="ARBA00012058"/>
    </source>
</evidence>
<feature type="binding site" evidence="13">
    <location>
        <position position="157"/>
    </location>
    <ligand>
        <name>substrate</name>
    </ligand>
</feature>
<organism evidence="17 18">
    <name type="scientific">Merismopedia glauca CCAP 1448/3</name>
    <dbReference type="NCBI Taxonomy" id="1296344"/>
    <lineage>
        <taxon>Bacteria</taxon>
        <taxon>Bacillati</taxon>
        <taxon>Cyanobacteriota</taxon>
        <taxon>Cyanophyceae</taxon>
        <taxon>Synechococcales</taxon>
        <taxon>Merismopediaceae</taxon>
        <taxon>Merismopedia</taxon>
    </lineage>
</organism>
<dbReference type="PROSITE" id="PS00164">
    <property type="entry name" value="ENOLASE"/>
    <property type="match status" value="1"/>
</dbReference>
<keyword evidence="10 11" id="KW-0456">Lyase</keyword>
<dbReference type="SMART" id="SM01192">
    <property type="entry name" value="Enolase_C"/>
    <property type="match status" value="1"/>
</dbReference>
<dbReference type="SFLD" id="SFLDG00178">
    <property type="entry name" value="enolase"/>
    <property type="match status" value="1"/>
</dbReference>
<feature type="binding site" evidence="11 14">
    <location>
        <position position="312"/>
    </location>
    <ligand>
        <name>Mg(2+)</name>
        <dbReference type="ChEBI" id="CHEBI:18420"/>
    </ligand>
</feature>
<feature type="domain" description="Enolase C-terminal TIM barrel" evidence="15">
    <location>
        <begin position="141"/>
        <end position="425"/>
    </location>
</feature>
<dbReference type="AlphaFoldDB" id="A0A2T1C048"/>
<accession>A0A2T1C048</accession>
<feature type="binding site" evidence="11">
    <location>
        <position position="165"/>
    </location>
    <ligand>
        <name>(2R)-2-phosphoglycerate</name>
        <dbReference type="ChEBI" id="CHEBI:58289"/>
    </ligand>
</feature>
<dbReference type="SUPFAM" id="SSF51604">
    <property type="entry name" value="Enolase C-terminal domain-like"/>
    <property type="match status" value="1"/>
</dbReference>